<dbReference type="AlphaFoldDB" id="A0A6G1FAX0"/>
<protein>
    <submittedName>
        <fullName evidence="2">Uncharacterized protein</fullName>
    </submittedName>
</protein>
<reference evidence="2 3" key="1">
    <citation type="submission" date="2019-11" db="EMBL/GenBank/DDBJ databases">
        <title>Whole genome sequence of Oryza granulata.</title>
        <authorList>
            <person name="Li W."/>
        </authorList>
    </citation>
    <scope>NUCLEOTIDE SEQUENCE [LARGE SCALE GENOMIC DNA]</scope>
    <source>
        <strain evidence="3">cv. Menghai</strain>
        <tissue evidence="2">Leaf</tissue>
    </source>
</reference>
<organism evidence="2 3">
    <name type="scientific">Oryza meyeriana var. granulata</name>
    <dbReference type="NCBI Taxonomy" id="110450"/>
    <lineage>
        <taxon>Eukaryota</taxon>
        <taxon>Viridiplantae</taxon>
        <taxon>Streptophyta</taxon>
        <taxon>Embryophyta</taxon>
        <taxon>Tracheophyta</taxon>
        <taxon>Spermatophyta</taxon>
        <taxon>Magnoliopsida</taxon>
        <taxon>Liliopsida</taxon>
        <taxon>Poales</taxon>
        <taxon>Poaceae</taxon>
        <taxon>BOP clade</taxon>
        <taxon>Oryzoideae</taxon>
        <taxon>Oryzeae</taxon>
        <taxon>Oryzinae</taxon>
        <taxon>Oryza</taxon>
        <taxon>Oryza meyeriana</taxon>
    </lineage>
</organism>
<feature type="compositionally biased region" description="Polar residues" evidence="1">
    <location>
        <begin position="28"/>
        <end position="69"/>
    </location>
</feature>
<evidence type="ECO:0000313" key="2">
    <source>
        <dbReference type="EMBL" id="KAF0934050.1"/>
    </source>
</evidence>
<accession>A0A6G1FAX0</accession>
<dbReference type="Proteomes" id="UP000479710">
    <property type="component" value="Unassembled WGS sequence"/>
</dbReference>
<gene>
    <name evidence="2" type="ORF">E2562_022727</name>
</gene>
<name>A0A6G1FAX0_9ORYZ</name>
<dbReference type="EMBL" id="SPHZ02000001">
    <property type="protein sequence ID" value="KAF0934050.1"/>
    <property type="molecule type" value="Genomic_DNA"/>
</dbReference>
<evidence type="ECO:0000256" key="1">
    <source>
        <dbReference type="SAM" id="MobiDB-lite"/>
    </source>
</evidence>
<comment type="caution">
    <text evidence="2">The sequence shown here is derived from an EMBL/GenBank/DDBJ whole genome shotgun (WGS) entry which is preliminary data.</text>
</comment>
<feature type="region of interest" description="Disordered" evidence="1">
    <location>
        <begin position="20"/>
        <end position="88"/>
    </location>
</feature>
<proteinExistence type="predicted"/>
<keyword evidence="3" id="KW-1185">Reference proteome</keyword>
<feature type="compositionally biased region" description="Gly residues" evidence="1">
    <location>
        <begin position="79"/>
        <end position="88"/>
    </location>
</feature>
<evidence type="ECO:0000313" key="3">
    <source>
        <dbReference type="Proteomes" id="UP000479710"/>
    </source>
</evidence>
<sequence length="88" mass="9303">MMCLTDLRAVLHISLKPCGSTDCRSRESTPTLVTTRKQQTMPPLSTVQSTAVSATVGSRSMPTATTSRHFQVPPWQPGAAGGSGEESV</sequence>